<evidence type="ECO:0000313" key="2">
    <source>
        <dbReference type="EMBL" id="ETZ17961.1"/>
    </source>
</evidence>
<evidence type="ECO:0000256" key="1">
    <source>
        <dbReference type="SAM" id="Phobius"/>
    </source>
</evidence>
<sequence>MQLLGGLKIEKNNYFISFIYNNTIYGILFFR</sequence>
<keyword evidence="1" id="KW-0472">Membrane</keyword>
<evidence type="ECO:0000313" key="3">
    <source>
        <dbReference type="Proteomes" id="UP000019148"/>
    </source>
</evidence>
<proteinExistence type="predicted"/>
<accession>W6TXT0</accession>
<name>W6TXT0_9SPIR</name>
<organism evidence="2 3">
    <name type="scientific">Borrelia duttonii CR2A</name>
    <dbReference type="NCBI Taxonomy" id="1432657"/>
    <lineage>
        <taxon>Bacteria</taxon>
        <taxon>Pseudomonadati</taxon>
        <taxon>Spirochaetota</taxon>
        <taxon>Spirochaetia</taxon>
        <taxon>Spirochaetales</taxon>
        <taxon>Borreliaceae</taxon>
        <taxon>Borrelia</taxon>
    </lineage>
</organism>
<protein>
    <submittedName>
        <fullName evidence="2">Uncharacterized protein</fullName>
    </submittedName>
</protein>
<gene>
    <name evidence="2" type="ORF">BDCR2A_01156</name>
</gene>
<dbReference type="AlphaFoldDB" id="W6TXT0"/>
<keyword evidence="1" id="KW-0812">Transmembrane</keyword>
<feature type="transmembrane region" description="Helical" evidence="1">
    <location>
        <begin position="12"/>
        <end position="30"/>
    </location>
</feature>
<dbReference type="Proteomes" id="UP000019148">
    <property type="component" value="Unassembled WGS sequence"/>
</dbReference>
<keyword evidence="1" id="KW-1133">Transmembrane helix</keyword>
<reference evidence="2 3" key="1">
    <citation type="submission" date="2013-12" db="EMBL/GenBank/DDBJ databases">
        <title>Comparative genomics of relapsing fever spirochetes.</title>
        <authorList>
            <person name="Schwan T.G."/>
            <person name="Raffel S.J."/>
            <person name="Porcella S.F."/>
        </authorList>
    </citation>
    <scope>NUCLEOTIDE SEQUENCE [LARGE SCALE GENOMIC DNA]</scope>
    <source>
        <strain evidence="2 3">CR2A</strain>
    </source>
</reference>
<comment type="caution">
    <text evidence="2">The sequence shown here is derived from an EMBL/GenBank/DDBJ whole genome shotgun (WGS) entry which is preliminary data.</text>
</comment>
<dbReference type="EMBL" id="AZIT01000002">
    <property type="protein sequence ID" value="ETZ17961.1"/>
    <property type="molecule type" value="Genomic_DNA"/>
</dbReference>